<dbReference type="EMBL" id="CAMXCT030000862">
    <property type="protein sequence ID" value="CAL4771435.1"/>
    <property type="molecule type" value="Genomic_DNA"/>
</dbReference>
<feature type="non-terminal residue" evidence="1">
    <location>
        <position position="141"/>
    </location>
</feature>
<accession>A0A9P1FPZ5</accession>
<evidence type="ECO:0000313" key="2">
    <source>
        <dbReference type="EMBL" id="CAL1137498.1"/>
    </source>
</evidence>
<dbReference type="Proteomes" id="UP001152797">
    <property type="component" value="Unassembled WGS sequence"/>
</dbReference>
<name>A0A9P1FPZ5_9DINO</name>
<dbReference type="AlphaFoldDB" id="A0A9P1FPZ5"/>
<evidence type="ECO:0000313" key="3">
    <source>
        <dbReference type="Proteomes" id="UP001152797"/>
    </source>
</evidence>
<keyword evidence="3" id="KW-1185">Reference proteome</keyword>
<protein>
    <submittedName>
        <fullName evidence="1">Uncharacterized protein</fullName>
    </submittedName>
</protein>
<dbReference type="EMBL" id="CAMXCT020000862">
    <property type="protein sequence ID" value="CAL1137498.1"/>
    <property type="molecule type" value="Genomic_DNA"/>
</dbReference>
<proteinExistence type="predicted"/>
<comment type="caution">
    <text evidence="1">The sequence shown here is derived from an EMBL/GenBank/DDBJ whole genome shotgun (WGS) entry which is preliminary data.</text>
</comment>
<evidence type="ECO:0000313" key="1">
    <source>
        <dbReference type="EMBL" id="CAI3984123.1"/>
    </source>
</evidence>
<gene>
    <name evidence="1" type="ORF">C1SCF055_LOCUS11673</name>
</gene>
<reference evidence="2" key="2">
    <citation type="submission" date="2024-04" db="EMBL/GenBank/DDBJ databases">
        <authorList>
            <person name="Chen Y."/>
            <person name="Shah S."/>
            <person name="Dougan E. K."/>
            <person name="Thang M."/>
            <person name="Chan C."/>
        </authorList>
    </citation>
    <scope>NUCLEOTIDE SEQUENCE [LARGE SCALE GENOMIC DNA]</scope>
</reference>
<sequence>MQLFPSALQFSEQLFPSALQFSERRFYTCSHPSHAQVVGTACSGSGAPCHALAQLVGDANYKELFASEIHAGARTFLLENYNIEHLYHNMLSARKLRLAELVQYTVKNALQCMNFTRIAILENVMGMTKRAAKTSSSAGFK</sequence>
<reference evidence="1" key="1">
    <citation type="submission" date="2022-10" db="EMBL/GenBank/DDBJ databases">
        <authorList>
            <person name="Chen Y."/>
            <person name="Dougan E. K."/>
            <person name="Chan C."/>
            <person name="Rhodes N."/>
            <person name="Thang M."/>
        </authorList>
    </citation>
    <scope>NUCLEOTIDE SEQUENCE</scope>
</reference>
<organism evidence="1">
    <name type="scientific">Cladocopium goreaui</name>
    <dbReference type="NCBI Taxonomy" id="2562237"/>
    <lineage>
        <taxon>Eukaryota</taxon>
        <taxon>Sar</taxon>
        <taxon>Alveolata</taxon>
        <taxon>Dinophyceae</taxon>
        <taxon>Suessiales</taxon>
        <taxon>Symbiodiniaceae</taxon>
        <taxon>Cladocopium</taxon>
    </lineage>
</organism>
<dbReference type="EMBL" id="CAMXCT010000862">
    <property type="protein sequence ID" value="CAI3984123.1"/>
    <property type="molecule type" value="Genomic_DNA"/>
</dbReference>